<feature type="transmembrane region" description="Helical" evidence="1">
    <location>
        <begin position="7"/>
        <end position="26"/>
    </location>
</feature>
<keyword evidence="1" id="KW-0472">Membrane</keyword>
<organism evidence="2 3">
    <name type="scientific">Canavalia gladiata</name>
    <name type="common">Sword bean</name>
    <name type="synonym">Dolichos gladiatus</name>
    <dbReference type="NCBI Taxonomy" id="3824"/>
    <lineage>
        <taxon>Eukaryota</taxon>
        <taxon>Viridiplantae</taxon>
        <taxon>Streptophyta</taxon>
        <taxon>Embryophyta</taxon>
        <taxon>Tracheophyta</taxon>
        <taxon>Spermatophyta</taxon>
        <taxon>Magnoliopsida</taxon>
        <taxon>eudicotyledons</taxon>
        <taxon>Gunneridae</taxon>
        <taxon>Pentapetalae</taxon>
        <taxon>rosids</taxon>
        <taxon>fabids</taxon>
        <taxon>Fabales</taxon>
        <taxon>Fabaceae</taxon>
        <taxon>Papilionoideae</taxon>
        <taxon>50 kb inversion clade</taxon>
        <taxon>NPAAA clade</taxon>
        <taxon>indigoferoid/millettioid clade</taxon>
        <taxon>Phaseoleae</taxon>
        <taxon>Canavalia</taxon>
    </lineage>
</organism>
<reference evidence="2 3" key="1">
    <citation type="submission" date="2024-01" db="EMBL/GenBank/DDBJ databases">
        <title>The genomes of 5 underutilized Papilionoideae crops provide insights into root nodulation and disease resistanc.</title>
        <authorList>
            <person name="Jiang F."/>
        </authorList>
    </citation>
    <scope>NUCLEOTIDE SEQUENCE [LARGE SCALE GENOMIC DNA]</scope>
    <source>
        <strain evidence="2">LVBAO_FW01</strain>
        <tissue evidence="2">Leaves</tissue>
    </source>
</reference>
<comment type="caution">
    <text evidence="2">The sequence shown here is derived from an EMBL/GenBank/DDBJ whole genome shotgun (WGS) entry which is preliminary data.</text>
</comment>
<proteinExistence type="predicted"/>
<evidence type="ECO:0000256" key="1">
    <source>
        <dbReference type="SAM" id="Phobius"/>
    </source>
</evidence>
<accession>A0AAN9MRW6</accession>
<evidence type="ECO:0000313" key="2">
    <source>
        <dbReference type="EMBL" id="KAK7359875.1"/>
    </source>
</evidence>
<sequence length="72" mass="8336">MLYSRGYFVLVFSYLYLLYLLLYHSFSISFLCHLLEQVEGVQFFFLLLAPSKSQGGFTMHDLTIDQTSLGIV</sequence>
<dbReference type="AlphaFoldDB" id="A0AAN9MRW6"/>
<keyword evidence="1" id="KW-0812">Transmembrane</keyword>
<dbReference type="EMBL" id="JAYMYQ010000001">
    <property type="protein sequence ID" value="KAK7359875.1"/>
    <property type="molecule type" value="Genomic_DNA"/>
</dbReference>
<dbReference type="Proteomes" id="UP001367508">
    <property type="component" value="Unassembled WGS sequence"/>
</dbReference>
<keyword evidence="3" id="KW-1185">Reference proteome</keyword>
<name>A0AAN9MRW6_CANGL</name>
<keyword evidence="1" id="KW-1133">Transmembrane helix</keyword>
<protein>
    <submittedName>
        <fullName evidence="2">Uncharacterized protein</fullName>
    </submittedName>
</protein>
<gene>
    <name evidence="2" type="ORF">VNO77_01840</name>
</gene>
<evidence type="ECO:0000313" key="3">
    <source>
        <dbReference type="Proteomes" id="UP001367508"/>
    </source>
</evidence>